<dbReference type="EMBL" id="CP071527">
    <property type="protein sequence ID" value="USQ13394.1"/>
    <property type="molecule type" value="Genomic_DNA"/>
</dbReference>
<dbReference type="SUPFAM" id="SSF46689">
    <property type="entry name" value="Homeodomain-like"/>
    <property type="match status" value="1"/>
</dbReference>
<accession>A0ABY4Y8G7</accession>
<evidence type="ECO:0000256" key="2">
    <source>
        <dbReference type="ARBA" id="ARBA00022578"/>
    </source>
</evidence>
<comment type="similarity">
    <text evidence="1">Belongs to the transposase 8 family.</text>
</comment>
<dbReference type="RefSeq" id="WP_252579694.1">
    <property type="nucleotide sequence ID" value="NZ_CP071527.1"/>
</dbReference>
<evidence type="ECO:0000256" key="4">
    <source>
        <dbReference type="SAM" id="Coils"/>
    </source>
</evidence>
<evidence type="ECO:0000313" key="5">
    <source>
        <dbReference type="EMBL" id="USQ13394.1"/>
    </source>
</evidence>
<organism evidence="5 6">
    <name type="scientific">Legionella lytica</name>
    <dbReference type="NCBI Taxonomy" id="96232"/>
    <lineage>
        <taxon>Bacteria</taxon>
        <taxon>Pseudomonadati</taxon>
        <taxon>Pseudomonadota</taxon>
        <taxon>Gammaproteobacteria</taxon>
        <taxon>Legionellales</taxon>
        <taxon>Legionellaceae</taxon>
        <taxon>Legionella</taxon>
    </lineage>
</organism>
<dbReference type="InterPro" id="IPR036388">
    <property type="entry name" value="WH-like_DNA-bd_sf"/>
</dbReference>
<keyword evidence="2" id="KW-0815">Transposition</keyword>
<comment type="function">
    <text evidence="3">Involved in the transposition of the insertion sequence IS2.</text>
</comment>
<dbReference type="PANTHER" id="PTHR37936:SF3">
    <property type="entry name" value="TRANSPOSASE INSC FOR INSERTION ELEMENT IS2A-RELATED"/>
    <property type="match status" value="1"/>
</dbReference>
<name>A0ABY4Y8G7_9GAMM</name>
<dbReference type="InterPro" id="IPR009057">
    <property type="entry name" value="Homeodomain-like_sf"/>
</dbReference>
<evidence type="ECO:0000256" key="3">
    <source>
        <dbReference type="ARBA" id="ARBA00024308"/>
    </source>
</evidence>
<evidence type="ECO:0000313" key="6">
    <source>
        <dbReference type="Proteomes" id="UP001057474"/>
    </source>
</evidence>
<proteinExistence type="inferred from homology"/>
<keyword evidence="4" id="KW-0175">Coiled coil</keyword>
<dbReference type="InterPro" id="IPR002514">
    <property type="entry name" value="Transposase_8"/>
</dbReference>
<dbReference type="Gene3D" id="1.10.10.10">
    <property type="entry name" value="Winged helix-like DNA-binding domain superfamily/Winged helix DNA-binding domain"/>
    <property type="match status" value="1"/>
</dbReference>
<evidence type="ECO:0000256" key="1">
    <source>
        <dbReference type="ARBA" id="ARBA00009964"/>
    </source>
</evidence>
<reference evidence="5" key="1">
    <citation type="submission" date="2021-03" db="EMBL/GenBank/DDBJ databases">
        <title>Legionella lytica PCM 2298.</title>
        <authorList>
            <person name="Koper P."/>
        </authorList>
    </citation>
    <scope>NUCLEOTIDE SEQUENCE</scope>
    <source>
        <strain evidence="5">PCM 2298</strain>
    </source>
</reference>
<sequence length="130" mass="15095">MTITTIECNEIIHSSGKRKRWTAYEKQQIVHETYQTGVTVSFIARKHGIPPSQLFYWRKIMENGALTSVKTEEEVIPESEAKALKKRIKQLEQILGQKTLKNEILREAVKLGREKKLISRHPLYGISDFE</sequence>
<dbReference type="Pfam" id="PF01527">
    <property type="entry name" value="HTH_Tnp_1"/>
    <property type="match status" value="1"/>
</dbReference>
<dbReference type="Proteomes" id="UP001057474">
    <property type="component" value="Chromosome"/>
</dbReference>
<keyword evidence="6" id="KW-1185">Reference proteome</keyword>
<gene>
    <name evidence="5" type="ORF">J2N86_11970</name>
</gene>
<dbReference type="PANTHER" id="PTHR37936">
    <property type="entry name" value="TRANSPOSASE INSC FOR INSERTION ELEMENT IS2A-RELATED"/>
    <property type="match status" value="1"/>
</dbReference>
<protein>
    <submittedName>
        <fullName evidence="5">Transposase</fullName>
    </submittedName>
</protein>
<feature type="coiled-coil region" evidence="4">
    <location>
        <begin position="81"/>
        <end position="108"/>
    </location>
</feature>